<dbReference type="Gene3D" id="3.40.50.1980">
    <property type="entry name" value="Nitrogenase molybdenum iron protein domain"/>
    <property type="match status" value="2"/>
</dbReference>
<evidence type="ECO:0000256" key="4">
    <source>
        <dbReference type="ARBA" id="ARBA00022496"/>
    </source>
</evidence>
<evidence type="ECO:0000256" key="1">
    <source>
        <dbReference type="ARBA" id="ARBA00004196"/>
    </source>
</evidence>
<dbReference type="PROSITE" id="PS51257">
    <property type="entry name" value="PROKAR_LIPOPROTEIN"/>
    <property type="match status" value="1"/>
</dbReference>
<keyword evidence="3" id="KW-0813">Transport</keyword>
<keyword evidence="4" id="KW-0406">Ion transport</keyword>
<keyword evidence="5 6" id="KW-0732">Signal</keyword>
<evidence type="ECO:0000256" key="6">
    <source>
        <dbReference type="SAM" id="SignalP"/>
    </source>
</evidence>
<dbReference type="CDD" id="cd01146">
    <property type="entry name" value="FhuD"/>
    <property type="match status" value="1"/>
</dbReference>
<accession>A0ABZ2GCU8</accession>
<proteinExistence type="inferred from homology"/>
<dbReference type="SUPFAM" id="SSF53807">
    <property type="entry name" value="Helical backbone' metal receptor"/>
    <property type="match status" value="1"/>
</dbReference>
<feature type="signal peptide" evidence="6">
    <location>
        <begin position="1"/>
        <end position="21"/>
    </location>
</feature>
<name>A0ABZ2GCU8_9GAMM</name>
<evidence type="ECO:0000313" key="8">
    <source>
        <dbReference type="EMBL" id="WWO38883.1"/>
    </source>
</evidence>
<dbReference type="EMBL" id="CP125967">
    <property type="protein sequence ID" value="WWO38883.1"/>
    <property type="molecule type" value="Genomic_DNA"/>
</dbReference>
<dbReference type="NCBIfam" id="NF008501">
    <property type="entry name" value="PRK11411.1"/>
    <property type="match status" value="1"/>
</dbReference>
<dbReference type="Proteomes" id="UP001379444">
    <property type="component" value="Chromosome"/>
</dbReference>
<feature type="chain" id="PRO_5045624390" evidence="6">
    <location>
        <begin position="22"/>
        <end position="300"/>
    </location>
</feature>
<dbReference type="RefSeq" id="WP_264497116.1">
    <property type="nucleotide sequence ID" value="NZ_CP109947.1"/>
</dbReference>
<dbReference type="PANTHER" id="PTHR30532:SF29">
    <property type="entry name" value="FE(3+) DICITRATE-BINDING PERIPLASMIC PROTEIN"/>
    <property type="match status" value="1"/>
</dbReference>
<keyword evidence="4" id="KW-0410">Iron transport</keyword>
<dbReference type="Pfam" id="PF01497">
    <property type="entry name" value="Peripla_BP_2"/>
    <property type="match status" value="1"/>
</dbReference>
<comment type="similarity">
    <text evidence="2">Belongs to the bacterial solute-binding protein 8 family.</text>
</comment>
<comment type="subcellular location">
    <subcellularLocation>
        <location evidence="1">Cell envelope</location>
    </subcellularLocation>
</comment>
<reference evidence="8 9" key="1">
    <citation type="journal article" date="2024" name="Front. Plant Sci.">
        <title>Comprehensive phenomic and genomic studies of the species, Pectobacterium cacticida and proposal for reclassification as Alcorniella cacticida comb. nov.</title>
        <authorList>
            <person name="Jonca J."/>
            <person name="Pirhonen M."/>
            <person name="Waleron M.M."/>
            <person name="Gawor J."/>
            <person name="Mrozik A."/>
            <person name="Smoktunowicz M."/>
            <person name="Waleron K."/>
            <person name="Waleron M."/>
        </authorList>
    </citation>
    <scope>NUCLEOTIDE SEQUENCE [LARGE SCALE GENOMIC DNA]</scope>
    <source>
        <strain evidence="8 9">DPMP6</strain>
    </source>
</reference>
<keyword evidence="9" id="KW-1185">Reference proteome</keyword>
<dbReference type="PROSITE" id="PS50983">
    <property type="entry name" value="FE_B12_PBP"/>
    <property type="match status" value="1"/>
</dbReference>
<sequence length="300" mass="33037">MFTFFRALFAGLLLVACHAFAITVQDEHGTFTLDTLPQRIVVLELSFADALAAVDVSPVGIADDNDATRILPDVRAHLKPWHSVGTRAQPSLEAISALNPDLIIADSSRHAGIYNALRQIAPVLLLKSRNETYAENLHSAAIIGEVVGKKTQMQARLEQHKKKMAQWASQLPKGTLVAFGTSREQQFNLHTQETYTGGVLQALGLTVPPAMAGTPMPSIGLEQLLALNPAWLLVAHYREESIVKRWQQDPLWQMLTAAQKQQVASVDSNAWARMRGIFAAERIASDTVNIFHHQTINDVK</sequence>
<dbReference type="InterPro" id="IPR002491">
    <property type="entry name" value="ABC_transptr_periplasmic_BD"/>
</dbReference>
<evidence type="ECO:0000256" key="5">
    <source>
        <dbReference type="ARBA" id="ARBA00022729"/>
    </source>
</evidence>
<gene>
    <name evidence="8" type="ORF">QNA12_02295</name>
</gene>
<feature type="domain" description="Fe/B12 periplasmic-binding" evidence="7">
    <location>
        <begin position="39"/>
        <end position="295"/>
    </location>
</feature>
<keyword evidence="4" id="KW-0408">Iron</keyword>
<protein>
    <submittedName>
        <fullName evidence="8">Fe(3+) dicitrate ABC transporter substrate-binding protein FecB</fullName>
    </submittedName>
</protein>
<evidence type="ECO:0000256" key="2">
    <source>
        <dbReference type="ARBA" id="ARBA00008814"/>
    </source>
</evidence>
<evidence type="ECO:0000259" key="7">
    <source>
        <dbReference type="PROSITE" id="PS50983"/>
    </source>
</evidence>
<organism evidence="8 9">
    <name type="scientific">Pectobacterium cacticida</name>
    <dbReference type="NCBI Taxonomy" id="69221"/>
    <lineage>
        <taxon>Bacteria</taxon>
        <taxon>Pseudomonadati</taxon>
        <taxon>Pseudomonadota</taxon>
        <taxon>Gammaproteobacteria</taxon>
        <taxon>Enterobacterales</taxon>
        <taxon>Pectobacteriaceae</taxon>
        <taxon>Pectobacterium</taxon>
    </lineage>
</organism>
<evidence type="ECO:0000313" key="9">
    <source>
        <dbReference type="Proteomes" id="UP001379444"/>
    </source>
</evidence>
<dbReference type="PANTHER" id="PTHR30532">
    <property type="entry name" value="IRON III DICITRATE-BINDING PERIPLASMIC PROTEIN"/>
    <property type="match status" value="1"/>
</dbReference>
<dbReference type="InterPro" id="IPR051313">
    <property type="entry name" value="Bact_iron-sidero_bind"/>
</dbReference>
<evidence type="ECO:0000256" key="3">
    <source>
        <dbReference type="ARBA" id="ARBA00022448"/>
    </source>
</evidence>